<evidence type="ECO:0000313" key="13">
    <source>
        <dbReference type="EMBL" id="MCG4958783.1"/>
    </source>
</evidence>
<evidence type="ECO:0000256" key="9">
    <source>
        <dbReference type="ARBA" id="ARBA00023136"/>
    </source>
</evidence>
<evidence type="ECO:0000256" key="7">
    <source>
        <dbReference type="ARBA" id="ARBA00022989"/>
    </source>
</evidence>
<feature type="transmembrane region" description="Helical" evidence="12">
    <location>
        <begin position="327"/>
        <end position="347"/>
    </location>
</feature>
<dbReference type="InterPro" id="IPR004488">
    <property type="entry name" value="Mg/Co-transport_prot_CorA"/>
</dbReference>
<keyword evidence="4 12" id="KW-1003">Cell membrane</keyword>
<organism evidence="15 16">
    <name type="scientific">Odoribacter splanchnicus</name>
    <dbReference type="NCBI Taxonomy" id="28118"/>
    <lineage>
        <taxon>Bacteria</taxon>
        <taxon>Pseudomonadati</taxon>
        <taxon>Bacteroidota</taxon>
        <taxon>Bacteroidia</taxon>
        <taxon>Bacteroidales</taxon>
        <taxon>Odoribacteraceae</taxon>
        <taxon>Odoribacter</taxon>
    </lineage>
</organism>
<keyword evidence="3 12" id="KW-0813">Transport</keyword>
<dbReference type="SUPFAM" id="SSF143865">
    <property type="entry name" value="CorA soluble domain-like"/>
    <property type="match status" value="1"/>
</dbReference>
<dbReference type="Gene3D" id="3.30.460.20">
    <property type="entry name" value="CorA soluble domain-like"/>
    <property type="match status" value="1"/>
</dbReference>
<dbReference type="InterPro" id="IPR002523">
    <property type="entry name" value="MgTranspt_CorA/ZnTranspt_ZntB"/>
</dbReference>
<evidence type="ECO:0000313" key="14">
    <source>
        <dbReference type="EMBL" id="MDB9224695.1"/>
    </source>
</evidence>
<dbReference type="EMBL" id="QSCO01000035">
    <property type="protein sequence ID" value="RGY03577.1"/>
    <property type="molecule type" value="Genomic_DNA"/>
</dbReference>
<evidence type="ECO:0000256" key="1">
    <source>
        <dbReference type="ARBA" id="ARBA00004651"/>
    </source>
</evidence>
<keyword evidence="5 12" id="KW-0812">Transmembrane</keyword>
<dbReference type="NCBIfam" id="TIGR00383">
    <property type="entry name" value="corA"/>
    <property type="match status" value="1"/>
</dbReference>
<dbReference type="PANTHER" id="PTHR46494:SF1">
    <property type="entry name" value="CORA FAMILY METAL ION TRANSPORTER (EUROFUNG)"/>
    <property type="match status" value="1"/>
</dbReference>
<dbReference type="Gene3D" id="1.20.58.340">
    <property type="entry name" value="Magnesium transport protein CorA, transmembrane region"/>
    <property type="match status" value="2"/>
</dbReference>
<evidence type="ECO:0000256" key="4">
    <source>
        <dbReference type="ARBA" id="ARBA00022475"/>
    </source>
</evidence>
<dbReference type="EMBL" id="JAKNDN010000004">
    <property type="protein sequence ID" value="MCG4958783.1"/>
    <property type="molecule type" value="Genomic_DNA"/>
</dbReference>
<evidence type="ECO:0000256" key="5">
    <source>
        <dbReference type="ARBA" id="ARBA00022692"/>
    </source>
</evidence>
<name>A0A3D1UJZ9_9BACT</name>
<dbReference type="InterPro" id="IPR045863">
    <property type="entry name" value="CorA_TM1_TM2"/>
</dbReference>
<evidence type="ECO:0000256" key="6">
    <source>
        <dbReference type="ARBA" id="ARBA00022842"/>
    </source>
</evidence>
<dbReference type="Pfam" id="PF01544">
    <property type="entry name" value="CorA"/>
    <property type="match status" value="1"/>
</dbReference>
<evidence type="ECO:0000313" key="16">
    <source>
        <dbReference type="Proteomes" id="UP000284434"/>
    </source>
</evidence>
<gene>
    <name evidence="12 15" type="primary">corA</name>
    <name evidence="15" type="ORF">DXA53_18100</name>
    <name evidence="13" type="ORF">L0P03_02800</name>
    <name evidence="14" type="ORF">PN645_17065</name>
</gene>
<dbReference type="GO" id="GO:0050897">
    <property type="term" value="F:cobalt ion binding"/>
    <property type="evidence" value="ECO:0007669"/>
    <property type="project" value="TreeGrafter"/>
</dbReference>
<comment type="subcellular location">
    <subcellularLocation>
        <location evidence="1">Cell membrane</location>
        <topology evidence="1">Multi-pass membrane protein</topology>
    </subcellularLocation>
    <subcellularLocation>
        <location evidence="12">Membrane</location>
        <topology evidence="12">Multi-pass membrane protein</topology>
    </subcellularLocation>
</comment>
<evidence type="ECO:0000256" key="12">
    <source>
        <dbReference type="RuleBase" id="RU362010"/>
    </source>
</evidence>
<comment type="function">
    <text evidence="11">Mediates influx of magnesium ions. Alternates between open and closed states. Activated by low cytoplasmic Mg(2+) levels. Inactive when cytoplasmic Mg(2+) levels are high.</text>
</comment>
<evidence type="ECO:0000256" key="11">
    <source>
        <dbReference type="ARBA" id="ARBA00045497"/>
    </source>
</evidence>
<dbReference type="CDD" id="cd12828">
    <property type="entry name" value="TmCorA-like_1"/>
    <property type="match status" value="1"/>
</dbReference>
<dbReference type="FunFam" id="1.20.58.340:FF:000004">
    <property type="entry name" value="Magnesium transport protein CorA"/>
    <property type="match status" value="1"/>
</dbReference>
<keyword evidence="6 12" id="KW-0460">Magnesium</keyword>
<evidence type="ECO:0000256" key="10">
    <source>
        <dbReference type="ARBA" id="ARBA00034269"/>
    </source>
</evidence>
<comment type="caution">
    <text evidence="15">The sequence shown here is derived from an EMBL/GenBank/DDBJ whole genome shotgun (WGS) entry which is preliminary data.</text>
</comment>
<comment type="similarity">
    <text evidence="2 12">Belongs to the CorA metal ion transporter (MIT) (TC 1.A.35) family.</text>
</comment>
<proteinExistence type="inferred from homology"/>
<dbReference type="InterPro" id="IPR045861">
    <property type="entry name" value="CorA_cytoplasmic_dom"/>
</dbReference>
<comment type="catalytic activity">
    <reaction evidence="10">
        <text>Mg(2+)(in) = Mg(2+)(out)</text>
        <dbReference type="Rhea" id="RHEA:29827"/>
        <dbReference type="ChEBI" id="CHEBI:18420"/>
    </reaction>
</comment>
<dbReference type="GO" id="GO:0000287">
    <property type="term" value="F:magnesium ion binding"/>
    <property type="evidence" value="ECO:0007669"/>
    <property type="project" value="TreeGrafter"/>
</dbReference>
<dbReference type="PANTHER" id="PTHR46494">
    <property type="entry name" value="CORA FAMILY METAL ION TRANSPORTER (EUROFUNG)"/>
    <property type="match status" value="1"/>
</dbReference>
<dbReference type="Proteomes" id="UP000284434">
    <property type="component" value="Unassembled WGS sequence"/>
</dbReference>
<evidence type="ECO:0000256" key="8">
    <source>
        <dbReference type="ARBA" id="ARBA00023065"/>
    </source>
</evidence>
<dbReference type="RefSeq" id="WP_118104855.1">
    <property type="nucleotide sequence ID" value="NZ_JABWDG010000041.1"/>
</dbReference>
<evidence type="ECO:0000313" key="15">
    <source>
        <dbReference type="EMBL" id="RGY03577.1"/>
    </source>
</evidence>
<dbReference type="EMBL" id="JAQMRD010000030">
    <property type="protein sequence ID" value="MDB9224695.1"/>
    <property type="molecule type" value="Genomic_DNA"/>
</dbReference>
<dbReference type="Proteomes" id="UP001199750">
    <property type="component" value="Unassembled WGS sequence"/>
</dbReference>
<reference evidence="13" key="2">
    <citation type="submission" date="2022-01" db="EMBL/GenBank/DDBJ databases">
        <title>Collection of gut derived symbiotic bacterial strains cultured from healthy donors.</title>
        <authorList>
            <person name="Lin H."/>
            <person name="Kohout C."/>
            <person name="Waligurski E."/>
            <person name="Pamer E.G."/>
        </authorList>
    </citation>
    <scope>NUCLEOTIDE SEQUENCE</scope>
    <source>
        <strain evidence="13">DFI.1.149</strain>
    </source>
</reference>
<keyword evidence="9 12" id="KW-0472">Membrane</keyword>
<dbReference type="Proteomes" id="UP001212263">
    <property type="component" value="Unassembled WGS sequence"/>
</dbReference>
<reference evidence="14" key="3">
    <citation type="submission" date="2023-01" db="EMBL/GenBank/DDBJ databases">
        <title>Human gut microbiome strain richness.</title>
        <authorList>
            <person name="Chen-Liaw A."/>
        </authorList>
    </citation>
    <scope>NUCLEOTIDE SEQUENCE</scope>
    <source>
        <strain evidence="14">RTP21484st1_B7_RTP21484_190118</strain>
    </source>
</reference>
<accession>A0A3D1UJZ9</accession>
<dbReference type="GO" id="GO:0015087">
    <property type="term" value="F:cobalt ion transmembrane transporter activity"/>
    <property type="evidence" value="ECO:0007669"/>
    <property type="project" value="UniProtKB-UniRule"/>
</dbReference>
<feature type="transmembrane region" description="Helical" evidence="12">
    <location>
        <begin position="295"/>
        <end position="315"/>
    </location>
</feature>
<dbReference type="SUPFAM" id="SSF144083">
    <property type="entry name" value="Magnesium transport protein CorA, transmembrane region"/>
    <property type="match status" value="1"/>
</dbReference>
<protein>
    <recommendedName>
        <fullName evidence="12">Magnesium transport protein CorA</fullName>
    </recommendedName>
</protein>
<reference evidence="15 16" key="1">
    <citation type="submission" date="2018-08" db="EMBL/GenBank/DDBJ databases">
        <title>A genome reference for cultivated species of the human gut microbiota.</title>
        <authorList>
            <person name="Zou Y."/>
            <person name="Xue W."/>
            <person name="Luo G."/>
        </authorList>
    </citation>
    <scope>NUCLEOTIDE SEQUENCE [LARGE SCALE GENOMIC DNA]</scope>
    <source>
        <strain evidence="15 16">OF03-11</strain>
    </source>
</reference>
<sequence>MARFLKDKQKSKGAAPGSLIFIGRQKMDYSCIRVTQYNAEYVKEGEVKALDKISEYLSDDHVAWISVRGLQDTNLIGKLGKKFDISALILEDILNTDERPKFIEDDKHLFVILKSLNFNRELRKVQIDQISLIVGKNYLISIQETDNEYFEDVSKRIYAGQGKIRSLSSDYLCYAMIDTLVDNYILNIEKLGNVIEEQEKLLLTSGKELVENIYHYKTELSYVRNNVRPVKELMTRFVTCDSDLINDHTYNYLRDLEGLVTQALEAIEIYYTMLSDQQNSYNATISNNVNDIMKVLTIFSAIFIPLTFIVGVYGMNFDYIPFLRYRYAYFILWGIMIAIVILMLFFFKRKRWF</sequence>
<keyword evidence="7 12" id="KW-1133">Transmembrane helix</keyword>
<evidence type="ECO:0000256" key="2">
    <source>
        <dbReference type="ARBA" id="ARBA00009765"/>
    </source>
</evidence>
<dbReference type="GO" id="GO:0015095">
    <property type="term" value="F:magnesium ion transmembrane transporter activity"/>
    <property type="evidence" value="ECO:0007669"/>
    <property type="project" value="UniProtKB-UniRule"/>
</dbReference>
<keyword evidence="8 12" id="KW-0406">Ion transport</keyword>
<evidence type="ECO:0000256" key="3">
    <source>
        <dbReference type="ARBA" id="ARBA00022448"/>
    </source>
</evidence>
<dbReference type="GO" id="GO:0005886">
    <property type="term" value="C:plasma membrane"/>
    <property type="evidence" value="ECO:0007669"/>
    <property type="project" value="UniProtKB-SubCell"/>
</dbReference>
<dbReference type="AlphaFoldDB" id="A0A3D1UJZ9"/>